<reference evidence="1" key="2">
    <citation type="submission" date="2025-09" db="UniProtKB">
        <authorList>
            <consortium name="Ensembl"/>
        </authorList>
    </citation>
    <scope>IDENTIFICATION</scope>
</reference>
<protein>
    <submittedName>
        <fullName evidence="1">Major urinary protein 4-like</fullName>
    </submittedName>
</protein>
<accession>A0A8C6S0H2</accession>
<name>A0A8C6S0H2_NANGA</name>
<gene>
    <name evidence="1" type="primary">LOC103732554</name>
</gene>
<proteinExistence type="predicted"/>
<organism evidence="1 2">
    <name type="scientific">Nannospalax galili</name>
    <name type="common">Northern Israeli blind subterranean mole rat</name>
    <name type="synonym">Spalax galili</name>
    <dbReference type="NCBI Taxonomy" id="1026970"/>
    <lineage>
        <taxon>Eukaryota</taxon>
        <taxon>Metazoa</taxon>
        <taxon>Chordata</taxon>
        <taxon>Craniata</taxon>
        <taxon>Vertebrata</taxon>
        <taxon>Euteleostomi</taxon>
        <taxon>Mammalia</taxon>
        <taxon>Eutheria</taxon>
        <taxon>Euarchontoglires</taxon>
        <taxon>Glires</taxon>
        <taxon>Rodentia</taxon>
        <taxon>Myomorpha</taxon>
        <taxon>Muroidea</taxon>
        <taxon>Spalacidae</taxon>
        <taxon>Spalacinae</taxon>
        <taxon>Nannospalax</taxon>
    </lineage>
</organism>
<dbReference type="Gene3D" id="2.40.128.20">
    <property type="match status" value="1"/>
</dbReference>
<evidence type="ECO:0000313" key="2">
    <source>
        <dbReference type="Proteomes" id="UP000694381"/>
    </source>
</evidence>
<dbReference type="Proteomes" id="UP000694381">
    <property type="component" value="Unassembled WGS sequence"/>
</dbReference>
<dbReference type="Ensembl" id="ENSNGAT00000029775.1">
    <property type="protein sequence ID" value="ENSNGAP00000024071.1"/>
    <property type="gene ID" value="ENSNGAG00000022434.1"/>
</dbReference>
<dbReference type="InterPro" id="IPR012674">
    <property type="entry name" value="Calycin"/>
</dbReference>
<sequence>EFGQLCQQHGITKENIFDMTKADRCLQAQDG</sequence>
<reference evidence="1" key="1">
    <citation type="submission" date="2025-08" db="UniProtKB">
        <authorList>
            <consortium name="Ensembl"/>
        </authorList>
    </citation>
    <scope>IDENTIFICATION</scope>
</reference>
<dbReference type="AlphaFoldDB" id="A0A8C6S0H2"/>
<dbReference type="SUPFAM" id="SSF50814">
    <property type="entry name" value="Lipocalins"/>
    <property type="match status" value="1"/>
</dbReference>
<keyword evidence="2" id="KW-1185">Reference proteome</keyword>
<dbReference type="GeneTree" id="ENSGT01050000244868"/>
<evidence type="ECO:0000313" key="1">
    <source>
        <dbReference type="Ensembl" id="ENSNGAP00000024071.1"/>
    </source>
</evidence>